<keyword evidence="2" id="KW-1185">Reference proteome</keyword>
<evidence type="ECO:0000313" key="1">
    <source>
        <dbReference type="EMBL" id="KAG6944136.1"/>
    </source>
</evidence>
<organism evidence="1 2">
    <name type="scientific">Phytophthora aleatoria</name>
    <dbReference type="NCBI Taxonomy" id="2496075"/>
    <lineage>
        <taxon>Eukaryota</taxon>
        <taxon>Sar</taxon>
        <taxon>Stramenopiles</taxon>
        <taxon>Oomycota</taxon>
        <taxon>Peronosporomycetes</taxon>
        <taxon>Peronosporales</taxon>
        <taxon>Peronosporaceae</taxon>
        <taxon>Phytophthora</taxon>
    </lineage>
</organism>
<dbReference type="AlphaFoldDB" id="A0A8J5I3A5"/>
<evidence type="ECO:0000313" key="2">
    <source>
        <dbReference type="Proteomes" id="UP000709295"/>
    </source>
</evidence>
<reference evidence="1" key="1">
    <citation type="submission" date="2021-01" db="EMBL/GenBank/DDBJ databases">
        <title>Phytophthora aleatoria, a newly-described species from Pinus radiata is distinct from Phytophthora cactorum isolates based on comparative genomics.</title>
        <authorList>
            <person name="Mcdougal R."/>
            <person name="Panda P."/>
            <person name="Williams N."/>
            <person name="Studholme D.J."/>
        </authorList>
    </citation>
    <scope>NUCLEOTIDE SEQUENCE</scope>
    <source>
        <strain evidence="1">NZFS 4037</strain>
    </source>
</reference>
<dbReference type="Proteomes" id="UP000709295">
    <property type="component" value="Unassembled WGS sequence"/>
</dbReference>
<proteinExistence type="predicted"/>
<name>A0A8J5I3A5_9STRA</name>
<gene>
    <name evidence="1" type="ORF">JG688_00017249</name>
</gene>
<sequence>LQIQALLTQDEVTRAHSSLDAAGLLFEQIKSRPLFSSTSTKGKGSDNIHLTPIDRLPFHALKSRSAKCTTFSLSSMYGMVFTRLLYTSHFCMTGIRRSFCTTIFIQNDSSARRFP</sequence>
<comment type="caution">
    <text evidence="1">The sequence shown here is derived from an EMBL/GenBank/DDBJ whole genome shotgun (WGS) entry which is preliminary data.</text>
</comment>
<protein>
    <submittedName>
        <fullName evidence="1">Uncharacterized protein</fullName>
    </submittedName>
</protein>
<dbReference type="EMBL" id="JAENGY010002463">
    <property type="protein sequence ID" value="KAG6944136.1"/>
    <property type="molecule type" value="Genomic_DNA"/>
</dbReference>
<feature type="non-terminal residue" evidence="1">
    <location>
        <position position="115"/>
    </location>
</feature>
<accession>A0A8J5I3A5</accession>